<feature type="binding site" evidence="1">
    <location>
        <position position="180"/>
    </location>
    <ligand>
        <name>2-oxoglutarate</name>
        <dbReference type="ChEBI" id="CHEBI:16810"/>
    </ligand>
</feature>
<dbReference type="Proteomes" id="UP001055115">
    <property type="component" value="Unassembled WGS sequence"/>
</dbReference>
<dbReference type="Gene3D" id="2.60.120.590">
    <property type="entry name" value="Alpha-ketoglutarate-dependent dioxygenase AlkB-like"/>
    <property type="match status" value="1"/>
</dbReference>
<feature type="binding site" evidence="1">
    <location>
        <position position="182"/>
    </location>
    <ligand>
        <name>2-oxoglutarate</name>
        <dbReference type="ChEBI" id="CHEBI:16810"/>
    </ligand>
</feature>
<evidence type="ECO:0000256" key="2">
    <source>
        <dbReference type="SAM" id="MobiDB-lite"/>
    </source>
</evidence>
<dbReference type="InterPro" id="IPR005123">
    <property type="entry name" value="Oxoglu/Fe-dep_dioxygenase_dom"/>
</dbReference>
<dbReference type="GO" id="GO:0006307">
    <property type="term" value="P:DNA alkylation repair"/>
    <property type="evidence" value="ECO:0007669"/>
    <property type="project" value="TreeGrafter"/>
</dbReference>
<feature type="compositionally biased region" description="Basic and acidic residues" evidence="2">
    <location>
        <begin position="214"/>
        <end position="225"/>
    </location>
</feature>
<dbReference type="PROSITE" id="PS51471">
    <property type="entry name" value="FE2OG_OXY"/>
    <property type="match status" value="1"/>
</dbReference>
<dbReference type="InterPro" id="IPR027450">
    <property type="entry name" value="AlkB-like"/>
</dbReference>
<dbReference type="GeneID" id="73323445"/>
<proteinExistence type="predicted"/>
<sequence length="251" mass="28016">MIPQETLAFKESRRFILDNWGAPYKFAVNVHSKPFSEAPDSVIGALKRMQWAGQTSVAITNDAMDAYAQLPDYSEMARCATLTEDFADFNELLSIGYMEEDKISYHDDGEDTLGPTVATLSLGSPALMTFKMKKAYAGKEKKALQLTIFHGDLVVMHGTRIHQAYLHEVVPKGKRRFALTCRKIVLENIEDDDIRAEAVQNSMLPEVSQLWDYPKAEDGEGRETTAHSSKRAADESQSTTSRAAKRCKTTA</sequence>
<dbReference type="Pfam" id="PF13532">
    <property type="entry name" value="2OG-FeII_Oxy_2"/>
    <property type="match status" value="1"/>
</dbReference>
<dbReference type="InterPro" id="IPR032852">
    <property type="entry name" value="ALKBH2"/>
</dbReference>
<feature type="binding site" evidence="1">
    <location>
        <position position="176"/>
    </location>
    <ligand>
        <name>2-oxoglutarate</name>
        <dbReference type="ChEBI" id="CHEBI:16810"/>
    </ligand>
</feature>
<keyword evidence="5" id="KW-1185">Reference proteome</keyword>
<comment type="caution">
    <text evidence="4">The sequence shown here is derived from an EMBL/GenBank/DDBJ whole genome shotgun (WGS) entry which is preliminary data.</text>
</comment>
<evidence type="ECO:0000313" key="5">
    <source>
        <dbReference type="Proteomes" id="UP001055115"/>
    </source>
</evidence>
<evidence type="ECO:0000259" key="3">
    <source>
        <dbReference type="PROSITE" id="PS51471"/>
    </source>
</evidence>
<feature type="binding site" evidence="1">
    <location>
        <position position="167"/>
    </location>
    <ligand>
        <name>2-oxoglutarate</name>
        <dbReference type="ChEBI" id="CHEBI:16810"/>
    </ligand>
</feature>
<dbReference type="RefSeq" id="XP_049124812.1">
    <property type="nucleotide sequence ID" value="XM_049268855.1"/>
</dbReference>
<accession>A0AA37LDX7</accession>
<dbReference type="PANTHER" id="PTHR31573">
    <property type="entry name" value="ALPHA-KETOGLUTARATE-DEPENDENT DIOXYGENASE ALKB HOMOLOG 2"/>
    <property type="match status" value="1"/>
</dbReference>
<dbReference type="AlphaFoldDB" id="A0AA37LDX7"/>
<dbReference type="GO" id="GO:0008198">
    <property type="term" value="F:ferrous iron binding"/>
    <property type="evidence" value="ECO:0007669"/>
    <property type="project" value="TreeGrafter"/>
</dbReference>
<evidence type="ECO:0000256" key="1">
    <source>
        <dbReference type="PIRSR" id="PIRSR632852-1"/>
    </source>
</evidence>
<dbReference type="GO" id="GO:0051747">
    <property type="term" value="F:cytosine C-5 DNA demethylase activity"/>
    <property type="evidence" value="ECO:0007669"/>
    <property type="project" value="TreeGrafter"/>
</dbReference>
<reference evidence="4 5" key="1">
    <citation type="submission" date="2022-03" db="EMBL/GenBank/DDBJ databases">
        <title>Genome data of Colletotrichum spp.</title>
        <authorList>
            <person name="Utami Y.D."/>
            <person name="Hiruma K."/>
        </authorList>
    </citation>
    <scope>NUCLEOTIDE SEQUENCE [LARGE SCALE GENOMIC DNA]</scope>
    <source>
        <strain evidence="4 5">MAFF 239500</strain>
    </source>
</reference>
<dbReference type="EMBL" id="BQXU01000005">
    <property type="protein sequence ID" value="GKT42462.1"/>
    <property type="molecule type" value="Genomic_DNA"/>
</dbReference>
<evidence type="ECO:0000313" key="4">
    <source>
        <dbReference type="EMBL" id="GKT42462.1"/>
    </source>
</evidence>
<feature type="binding site" evidence="1">
    <location>
        <position position="106"/>
    </location>
    <ligand>
        <name>2-oxoglutarate</name>
        <dbReference type="ChEBI" id="CHEBI:16810"/>
    </ligand>
</feature>
<feature type="binding site" evidence="1">
    <location>
        <position position="97"/>
    </location>
    <ligand>
        <name>2-oxoglutarate</name>
        <dbReference type="ChEBI" id="CHEBI:16810"/>
    </ligand>
</feature>
<feature type="region of interest" description="Disordered" evidence="2">
    <location>
        <begin position="210"/>
        <end position="251"/>
    </location>
</feature>
<name>A0AA37LDX7_9PEZI</name>
<gene>
    <name evidence="4" type="ORF">ColSpa_02643</name>
</gene>
<protein>
    <recommendedName>
        <fullName evidence="3">Fe2OG dioxygenase domain-containing protein</fullName>
    </recommendedName>
</protein>
<dbReference type="PANTHER" id="PTHR31573:SF4">
    <property type="entry name" value="FE2OG DIOXYGENASE DOMAIN-CONTAINING PROTEIN"/>
    <property type="match status" value="1"/>
</dbReference>
<dbReference type="GO" id="GO:0035516">
    <property type="term" value="F:broad specificity oxidative DNA demethylase activity"/>
    <property type="evidence" value="ECO:0007669"/>
    <property type="project" value="TreeGrafter"/>
</dbReference>
<dbReference type="SUPFAM" id="SSF51197">
    <property type="entry name" value="Clavaminate synthase-like"/>
    <property type="match status" value="1"/>
</dbReference>
<feature type="domain" description="Fe2OG dioxygenase" evidence="3">
    <location>
        <begin position="88"/>
        <end position="185"/>
    </location>
</feature>
<dbReference type="InterPro" id="IPR037151">
    <property type="entry name" value="AlkB-like_sf"/>
</dbReference>
<organism evidence="4 5">
    <name type="scientific">Colletotrichum spaethianum</name>
    <dbReference type="NCBI Taxonomy" id="700344"/>
    <lineage>
        <taxon>Eukaryota</taxon>
        <taxon>Fungi</taxon>
        <taxon>Dikarya</taxon>
        <taxon>Ascomycota</taxon>
        <taxon>Pezizomycotina</taxon>
        <taxon>Sordariomycetes</taxon>
        <taxon>Hypocreomycetidae</taxon>
        <taxon>Glomerellales</taxon>
        <taxon>Glomerellaceae</taxon>
        <taxon>Colletotrichum</taxon>
        <taxon>Colletotrichum spaethianum species complex</taxon>
    </lineage>
</organism>